<evidence type="ECO:0000313" key="2">
    <source>
        <dbReference type="Proteomes" id="UP001269375"/>
    </source>
</evidence>
<dbReference type="InterPro" id="IPR021936">
    <property type="entry name" value="DUF3549"/>
</dbReference>
<organism evidence="1 2">
    <name type="scientific">Larsenimonas suaedae</name>
    <dbReference type="NCBI Taxonomy" id="1851019"/>
    <lineage>
        <taxon>Bacteria</taxon>
        <taxon>Pseudomonadati</taxon>
        <taxon>Pseudomonadota</taxon>
        <taxon>Gammaproteobacteria</taxon>
        <taxon>Oceanospirillales</taxon>
        <taxon>Halomonadaceae</taxon>
        <taxon>Larsenimonas</taxon>
    </lineage>
</organism>
<dbReference type="EMBL" id="JARWAO010000007">
    <property type="protein sequence ID" value="MDR5896938.1"/>
    <property type="molecule type" value="Genomic_DNA"/>
</dbReference>
<reference evidence="1 2" key="1">
    <citation type="submission" date="2023-04" db="EMBL/GenBank/DDBJ databases">
        <title>A long-awaited taxogenomic arrangement of the family Halomonadaceae.</title>
        <authorList>
            <person name="De La Haba R."/>
            <person name="Chuvochina M."/>
            <person name="Wittouck S."/>
            <person name="Arahal D.R."/>
            <person name="Sanchez-Porro C."/>
            <person name="Hugenholtz P."/>
            <person name="Ventosa A."/>
        </authorList>
    </citation>
    <scope>NUCLEOTIDE SEQUENCE [LARGE SCALE GENOMIC DNA]</scope>
    <source>
        <strain evidence="1 2">DSM 22428</strain>
    </source>
</reference>
<dbReference type="Proteomes" id="UP001269375">
    <property type="component" value="Unassembled WGS sequence"/>
</dbReference>
<sequence length="341" mass="38051">MSSAPVTLGSLFEQAGIEPLYIHLGREISRCDHATFEAFETQQAPWPSPWQQRAHLGIVFELEGASASTTVVWFLAFPLDEQGFLDPAMRDGFIHRLLHTLGQQPLDTLAASEEVVPLMKDNPLAFEPSDLSLALFHALVAREQHRPASSHCEMAEAYFNGSMADRHWEVLGWQGVADYVMRRDGDSERHLAPRLDTLPDPALVALNACLEFCPPLSGELIEALKQRSLSASSSEVRQSCLRAGLASARPEAAEWANDVLEKTSVDDETLAVLAVRGWHHLEHETRLHRFLDQLSKSSTLDMAQWLKSLALLPRLRLPLLMMLKNAPDDSLLARRLDQLTT</sequence>
<evidence type="ECO:0000313" key="1">
    <source>
        <dbReference type="EMBL" id="MDR5896938.1"/>
    </source>
</evidence>
<proteinExistence type="predicted"/>
<accession>A0ABU1H084</accession>
<dbReference type="RefSeq" id="WP_251593750.1">
    <property type="nucleotide sequence ID" value="NZ_JAMLJI010000003.1"/>
</dbReference>
<keyword evidence="2" id="KW-1185">Reference proteome</keyword>
<protein>
    <submittedName>
        <fullName evidence="1">DUF3549 family protein</fullName>
    </submittedName>
</protein>
<dbReference type="Pfam" id="PF12069">
    <property type="entry name" value="DUF3549"/>
    <property type="match status" value="1"/>
</dbReference>
<gene>
    <name evidence="1" type="ORF">QC825_12750</name>
</gene>
<name>A0ABU1H084_9GAMM</name>
<comment type="caution">
    <text evidence="1">The sequence shown here is derived from an EMBL/GenBank/DDBJ whole genome shotgun (WGS) entry which is preliminary data.</text>
</comment>